<name>A0A4Y8DDW7_9HELO</name>
<feature type="compositionally biased region" description="Acidic residues" evidence="1">
    <location>
        <begin position="51"/>
        <end position="63"/>
    </location>
</feature>
<evidence type="ECO:0000313" key="3">
    <source>
        <dbReference type="Proteomes" id="UP000297299"/>
    </source>
</evidence>
<feature type="compositionally biased region" description="Polar residues" evidence="1">
    <location>
        <begin position="36"/>
        <end position="50"/>
    </location>
</feature>
<sequence length="63" mass="7184">MPCGVESNVLYLSMILDILIRSNERLVLNIQYPISNTPPSNQSINHLTNQEETDPITEDLEEK</sequence>
<feature type="region of interest" description="Disordered" evidence="1">
    <location>
        <begin position="36"/>
        <end position="63"/>
    </location>
</feature>
<evidence type="ECO:0000256" key="1">
    <source>
        <dbReference type="SAM" id="MobiDB-lite"/>
    </source>
</evidence>
<keyword evidence="3" id="KW-1185">Reference proteome</keyword>
<reference evidence="2 3" key="1">
    <citation type="submission" date="2017-11" db="EMBL/GenBank/DDBJ databases">
        <title>Comparative genomics of Botrytis spp.</title>
        <authorList>
            <person name="Valero-Jimenez C.A."/>
            <person name="Tapia P."/>
            <person name="Veloso J."/>
            <person name="Silva-Moreno E."/>
            <person name="Staats M."/>
            <person name="Valdes J.H."/>
            <person name="Van Kan J.A.L."/>
        </authorList>
    </citation>
    <scope>NUCLEOTIDE SEQUENCE [LARGE SCALE GENOMIC DNA]</scope>
    <source>
        <strain evidence="2 3">MUCL2830</strain>
    </source>
</reference>
<gene>
    <name evidence="2" type="ORF">BOTCAL_0027g00350</name>
</gene>
<organism evidence="2 3">
    <name type="scientific">Botryotinia calthae</name>
    <dbReference type="NCBI Taxonomy" id="38488"/>
    <lineage>
        <taxon>Eukaryota</taxon>
        <taxon>Fungi</taxon>
        <taxon>Dikarya</taxon>
        <taxon>Ascomycota</taxon>
        <taxon>Pezizomycotina</taxon>
        <taxon>Leotiomycetes</taxon>
        <taxon>Helotiales</taxon>
        <taxon>Sclerotiniaceae</taxon>
        <taxon>Botryotinia</taxon>
    </lineage>
</organism>
<dbReference type="Proteomes" id="UP000297299">
    <property type="component" value="Unassembled WGS sequence"/>
</dbReference>
<evidence type="ECO:0000313" key="2">
    <source>
        <dbReference type="EMBL" id="TEY82797.1"/>
    </source>
</evidence>
<accession>A0A4Y8DDW7</accession>
<comment type="caution">
    <text evidence="2">The sequence shown here is derived from an EMBL/GenBank/DDBJ whole genome shotgun (WGS) entry which is preliminary data.</text>
</comment>
<dbReference type="EMBL" id="PHWZ01000027">
    <property type="protein sequence ID" value="TEY82797.1"/>
    <property type="molecule type" value="Genomic_DNA"/>
</dbReference>
<dbReference type="AlphaFoldDB" id="A0A4Y8DDW7"/>
<protein>
    <submittedName>
        <fullName evidence="2">Uncharacterized protein</fullName>
    </submittedName>
</protein>
<proteinExistence type="predicted"/>